<feature type="compositionally biased region" description="Basic and acidic residues" evidence="1">
    <location>
        <begin position="462"/>
        <end position="473"/>
    </location>
</feature>
<dbReference type="PANTHER" id="PTHR31919">
    <property type="entry name" value="ZINC FINGERS AND HOMEOBOXES PROTEIN 1, ISOFORM 2"/>
    <property type="match status" value="1"/>
</dbReference>
<dbReference type="Pfam" id="PF00665">
    <property type="entry name" value="rve"/>
    <property type="match status" value="1"/>
</dbReference>
<feature type="compositionally biased region" description="Basic and acidic residues" evidence="1">
    <location>
        <begin position="304"/>
        <end position="319"/>
    </location>
</feature>
<proteinExistence type="predicted"/>
<reference evidence="3 4" key="1">
    <citation type="submission" date="2018-05" db="EMBL/GenBank/DDBJ databases">
        <authorList>
            <person name="Datahose"/>
        </authorList>
    </citation>
    <scope>NUCLEOTIDE SEQUENCE</scope>
</reference>
<dbReference type="InterPro" id="IPR036397">
    <property type="entry name" value="RNaseH_sf"/>
</dbReference>
<dbReference type="InterPro" id="IPR041404">
    <property type="entry name" value="DUF5588"/>
</dbReference>
<keyword evidence="4" id="KW-1185">Reference proteome</keyword>
<dbReference type="InterPro" id="IPR001584">
    <property type="entry name" value="Integrase_cat-core"/>
</dbReference>
<dbReference type="Gene3D" id="3.30.420.10">
    <property type="entry name" value="Ribonuclease H-like superfamily/Ribonuclease H"/>
    <property type="match status" value="1"/>
</dbReference>
<dbReference type="GO" id="GO:0015074">
    <property type="term" value="P:DNA integration"/>
    <property type="evidence" value="ECO:0007669"/>
    <property type="project" value="InterPro"/>
</dbReference>
<evidence type="ECO:0000313" key="3">
    <source>
        <dbReference type="Ensembl" id="ENSACLP00000032348.2"/>
    </source>
</evidence>
<dbReference type="GeneTree" id="ENSGT00990000210630"/>
<dbReference type="SUPFAM" id="SSF53098">
    <property type="entry name" value="Ribonuclease H-like"/>
    <property type="match status" value="1"/>
</dbReference>
<sequence>MENDSVVMFKQPVPLELTSSGHYCVDIRDENTTESCNENEVLMVTAEMSTKEKQKVLVKLHKQFGHASAERLLRLIQSSGNTDKQCAVILQEIVRDCDICQKYCKTKPRPAVGLPLASEYNETVAMDLHELEPNVWYLHIIDHFTRFSAGSIVKTKKAAEIVNSFIHTWISIHGAPRRLYTDNGGEFNNTDIRDMAENFNIEVKTTAGYSPWSNGLLERHNMTLTEILLKSKDASNTCHLTSLLLLKVSIYEQFGAVGSKMSSLQQLCSLLPFNPWHWFSLGQMCLQLLDRNRTTESSSSESCKSTDEQEDREGHQEETAELSEDRVWLKACTCFIRTRLLLRILRQQQSSFVLQRSERVLQMTEEALQRLNPKQETLQALTEVMSEDLIPEKMREDYQDGESLTSVSLHSFRQRWWNKILLTGVLETDGQQHETQYPHAAVLTVYKGEHRQEGSEEPAEDVSDKQHSECGRH</sequence>
<dbReference type="PROSITE" id="PS50994">
    <property type="entry name" value="INTEGRASE"/>
    <property type="match status" value="1"/>
</dbReference>
<feature type="region of interest" description="Disordered" evidence="1">
    <location>
        <begin position="296"/>
        <end position="319"/>
    </location>
</feature>
<accession>A0A3P8QS69</accession>
<dbReference type="Bgee" id="ENSACLG00000021945">
    <property type="expression patterns" value="Expressed in testis and 7 other cell types or tissues"/>
</dbReference>
<dbReference type="PANTHER" id="PTHR31919:SF1">
    <property type="entry name" value="ZINC FINGERS AND HOMEOBOXES PROTEIN 1, ISOFORM 2"/>
    <property type="match status" value="1"/>
</dbReference>
<dbReference type="InterPro" id="IPR012337">
    <property type="entry name" value="RNaseH-like_sf"/>
</dbReference>
<evidence type="ECO:0000313" key="4">
    <source>
        <dbReference type="Proteomes" id="UP000265100"/>
    </source>
</evidence>
<dbReference type="Proteomes" id="UP000265100">
    <property type="component" value="Chromosome 11"/>
</dbReference>
<feature type="domain" description="Integrase catalytic" evidence="2">
    <location>
        <begin position="106"/>
        <end position="280"/>
    </location>
</feature>
<protein>
    <recommendedName>
        <fullName evidence="2">Integrase catalytic domain-containing protein</fullName>
    </recommendedName>
</protein>
<organism evidence="3 4">
    <name type="scientific">Astatotilapia calliptera</name>
    <name type="common">Eastern happy</name>
    <name type="synonym">Chromis callipterus</name>
    <dbReference type="NCBI Taxonomy" id="8154"/>
    <lineage>
        <taxon>Eukaryota</taxon>
        <taxon>Metazoa</taxon>
        <taxon>Chordata</taxon>
        <taxon>Craniata</taxon>
        <taxon>Vertebrata</taxon>
        <taxon>Euteleostomi</taxon>
        <taxon>Actinopterygii</taxon>
        <taxon>Neopterygii</taxon>
        <taxon>Teleostei</taxon>
        <taxon>Neoteleostei</taxon>
        <taxon>Acanthomorphata</taxon>
        <taxon>Ovalentaria</taxon>
        <taxon>Cichlomorphae</taxon>
        <taxon>Cichliformes</taxon>
        <taxon>Cichlidae</taxon>
        <taxon>African cichlids</taxon>
        <taxon>Pseudocrenilabrinae</taxon>
        <taxon>Haplochromini</taxon>
        <taxon>Astatotilapia</taxon>
    </lineage>
</organism>
<dbReference type="GO" id="GO:0003676">
    <property type="term" value="F:nucleic acid binding"/>
    <property type="evidence" value="ECO:0007669"/>
    <property type="project" value="InterPro"/>
</dbReference>
<dbReference type="Ensembl" id="ENSACLT00000033110.2">
    <property type="protein sequence ID" value="ENSACLP00000032348.2"/>
    <property type="gene ID" value="ENSACLG00000035367.1"/>
</dbReference>
<evidence type="ECO:0000256" key="1">
    <source>
        <dbReference type="SAM" id="MobiDB-lite"/>
    </source>
</evidence>
<dbReference type="Pfam" id="PF17826">
    <property type="entry name" value="DUF5588"/>
    <property type="match status" value="1"/>
</dbReference>
<reference evidence="4" key="2">
    <citation type="submission" date="2023-03" db="EMBL/GenBank/DDBJ databases">
        <authorList>
            <consortium name="Wellcome Sanger Institute Data Sharing"/>
        </authorList>
    </citation>
    <scope>NUCLEOTIDE SEQUENCE [LARGE SCALE GENOMIC DNA]</scope>
</reference>
<evidence type="ECO:0000259" key="2">
    <source>
        <dbReference type="PROSITE" id="PS50994"/>
    </source>
</evidence>
<dbReference type="AlphaFoldDB" id="A0A3P8QS69"/>
<reference evidence="3" key="4">
    <citation type="submission" date="2025-09" db="UniProtKB">
        <authorList>
            <consortium name="Ensembl"/>
        </authorList>
    </citation>
    <scope>IDENTIFICATION</scope>
</reference>
<feature type="region of interest" description="Disordered" evidence="1">
    <location>
        <begin position="449"/>
        <end position="473"/>
    </location>
</feature>
<reference evidence="3" key="3">
    <citation type="submission" date="2025-08" db="UniProtKB">
        <authorList>
            <consortium name="Ensembl"/>
        </authorList>
    </citation>
    <scope>IDENTIFICATION</scope>
</reference>
<name>A0A3P8QS69_ASTCA</name>